<name>A0A409WDM4_9AGAR</name>
<gene>
    <name evidence="3" type="ORF">CVT26_012794</name>
</gene>
<comment type="caution">
    <text evidence="3">The sequence shown here is derived from an EMBL/GenBank/DDBJ whole genome shotgun (WGS) entry which is preliminary data.</text>
</comment>
<dbReference type="InterPro" id="IPR041670">
    <property type="entry name" value="Znf-CCHC_6"/>
</dbReference>
<evidence type="ECO:0000259" key="2">
    <source>
        <dbReference type="Pfam" id="PF15288"/>
    </source>
</evidence>
<dbReference type="AlphaFoldDB" id="A0A409WDM4"/>
<dbReference type="InParanoid" id="A0A409WDM4"/>
<organism evidence="3 4">
    <name type="scientific">Gymnopilus dilepis</name>
    <dbReference type="NCBI Taxonomy" id="231916"/>
    <lineage>
        <taxon>Eukaryota</taxon>
        <taxon>Fungi</taxon>
        <taxon>Dikarya</taxon>
        <taxon>Basidiomycota</taxon>
        <taxon>Agaricomycotina</taxon>
        <taxon>Agaricomycetes</taxon>
        <taxon>Agaricomycetidae</taxon>
        <taxon>Agaricales</taxon>
        <taxon>Agaricineae</taxon>
        <taxon>Hymenogastraceae</taxon>
        <taxon>Gymnopilus</taxon>
    </lineage>
</organism>
<evidence type="ECO:0000313" key="3">
    <source>
        <dbReference type="EMBL" id="PPQ76589.1"/>
    </source>
</evidence>
<evidence type="ECO:0000313" key="4">
    <source>
        <dbReference type="Proteomes" id="UP000284706"/>
    </source>
</evidence>
<dbReference type="EMBL" id="NHYE01005144">
    <property type="protein sequence ID" value="PPQ76589.1"/>
    <property type="molecule type" value="Genomic_DNA"/>
</dbReference>
<reference evidence="3 4" key="1">
    <citation type="journal article" date="2018" name="Evol. Lett.">
        <title>Horizontal gene cluster transfer increased hallucinogenic mushroom diversity.</title>
        <authorList>
            <person name="Reynolds H.T."/>
            <person name="Vijayakumar V."/>
            <person name="Gluck-Thaler E."/>
            <person name="Korotkin H.B."/>
            <person name="Matheny P.B."/>
            <person name="Slot J.C."/>
        </authorList>
    </citation>
    <scope>NUCLEOTIDE SEQUENCE [LARGE SCALE GENOMIC DNA]</scope>
    <source>
        <strain evidence="3 4">SRW20</strain>
    </source>
</reference>
<dbReference type="Gene3D" id="4.10.60.10">
    <property type="entry name" value="Zinc finger, CCHC-type"/>
    <property type="match status" value="1"/>
</dbReference>
<sequence>MGSHDGALSKALDVLRAELLDREGLGGDVIFGPQLILSDEILDRIVQLGHKQKLPDVDALADQTSWRYTRQYGQDVLSVVHSFYPPPTSTLPDPPINNDIHLSSNSDASRRIRAPAKCTACGNLGHISSNQFCPVRTGQMVRAALAPTSGTTNVMSNTRSRTCGACGGQDHIASSKKCPKWRPIDERRTKRSGKENV</sequence>
<feature type="region of interest" description="Disordered" evidence="1">
    <location>
        <begin position="175"/>
        <end position="197"/>
    </location>
</feature>
<accession>A0A409WDM4</accession>
<proteinExistence type="predicted"/>
<feature type="domain" description="Zinc knuckle" evidence="2">
    <location>
        <begin position="117"/>
        <end position="142"/>
    </location>
</feature>
<protein>
    <recommendedName>
        <fullName evidence="2">Zinc knuckle domain-containing protein</fullName>
    </recommendedName>
</protein>
<dbReference type="OrthoDB" id="2803597at2759"/>
<feature type="compositionally biased region" description="Basic and acidic residues" evidence="1">
    <location>
        <begin position="182"/>
        <end position="197"/>
    </location>
</feature>
<dbReference type="Proteomes" id="UP000284706">
    <property type="component" value="Unassembled WGS sequence"/>
</dbReference>
<dbReference type="Pfam" id="PF15288">
    <property type="entry name" value="zf-CCHC_6"/>
    <property type="match status" value="1"/>
</dbReference>
<evidence type="ECO:0000256" key="1">
    <source>
        <dbReference type="SAM" id="MobiDB-lite"/>
    </source>
</evidence>
<keyword evidence="4" id="KW-1185">Reference proteome</keyword>